<keyword evidence="2" id="KW-0472">Membrane</keyword>
<sequence length="238" mass="25752">MAYPNSYQYYYPEQSSNTGLIVGLTVGALVLTGVGVGTYLYLNQETPSVQTNTQLDLQKPTEDAGPNPWDAQGEQEDSTLQSPREPQDPQAPSDEQIGVLKHSSGKCIHPYGGQVNAGNGTKLVYYSGCDGDALKFKMLANGSIQHVGSGRCVHPQGWFNNKSQDQLRPDNGTPLVLWDGCGADKNKFKIMDDGSLQHVPSGKCVHPISGFPNPKDNDDLVIWDGCGEPKTRVSFVPV</sequence>
<dbReference type="Gene3D" id="2.80.10.50">
    <property type="match status" value="2"/>
</dbReference>
<dbReference type="SMR" id="A0A8F8KQ20"/>
<dbReference type="SUPFAM" id="SSF50370">
    <property type="entry name" value="Ricin B-like lectins"/>
    <property type="match status" value="1"/>
</dbReference>
<reference evidence="3" key="1">
    <citation type="submission" date="2021-06" db="EMBL/GenBank/DDBJ databases">
        <authorList>
            <person name="Rolland C."/>
        </authorList>
    </citation>
    <scope>NUCLEOTIDE SEQUENCE</scope>
    <source>
        <strain evidence="3">347.936635</strain>
    </source>
</reference>
<feature type="transmembrane region" description="Helical" evidence="2">
    <location>
        <begin position="20"/>
        <end position="42"/>
    </location>
</feature>
<evidence type="ECO:0000256" key="1">
    <source>
        <dbReference type="SAM" id="MobiDB-lite"/>
    </source>
</evidence>
<organism evidence="3">
    <name type="scientific">Clandestinovirus</name>
    <dbReference type="NCBI Taxonomy" id="2831644"/>
    <lineage>
        <taxon>Viruses</taxon>
    </lineage>
</organism>
<evidence type="ECO:0000313" key="3">
    <source>
        <dbReference type="EMBL" id="QYA18700.1"/>
    </source>
</evidence>
<name>A0A8F8KQ20_9VIRU</name>
<protein>
    <submittedName>
        <fullName evidence="3">Agglutinin</fullName>
    </submittedName>
</protein>
<keyword evidence="2" id="KW-0812">Transmembrane</keyword>
<proteinExistence type="predicted"/>
<evidence type="ECO:0000256" key="2">
    <source>
        <dbReference type="SAM" id="Phobius"/>
    </source>
</evidence>
<dbReference type="InterPro" id="IPR035992">
    <property type="entry name" value="Ricin_B-like_lectins"/>
</dbReference>
<keyword evidence="2" id="KW-1133">Transmembrane helix</keyword>
<gene>
    <name evidence="3" type="ORF">KOM_12_432</name>
</gene>
<dbReference type="EMBL" id="MZ420154">
    <property type="protein sequence ID" value="QYA18700.1"/>
    <property type="molecule type" value="Genomic_DNA"/>
</dbReference>
<feature type="region of interest" description="Disordered" evidence="1">
    <location>
        <begin position="51"/>
        <end position="95"/>
    </location>
</feature>
<dbReference type="CDD" id="cd23417">
    <property type="entry name" value="beta-trefoil_Ricin_MytiLec-like"/>
    <property type="match status" value="1"/>
</dbReference>
<accession>A0A8F8KQ20</accession>